<feature type="transmembrane region" description="Helical" evidence="5">
    <location>
        <begin position="41"/>
        <end position="62"/>
    </location>
</feature>
<dbReference type="AlphaFoldDB" id="A0A813HHL0"/>
<evidence type="ECO:0000313" key="6">
    <source>
        <dbReference type="EMBL" id="CAE8637179.1"/>
    </source>
</evidence>
<feature type="transmembrane region" description="Helical" evidence="5">
    <location>
        <begin position="142"/>
        <end position="164"/>
    </location>
</feature>
<evidence type="ECO:0000256" key="3">
    <source>
        <dbReference type="ARBA" id="ARBA00022989"/>
    </source>
</evidence>
<evidence type="ECO:0000256" key="5">
    <source>
        <dbReference type="SAM" id="Phobius"/>
    </source>
</evidence>
<gene>
    <name evidence="6" type="ORF">PGLA1383_LOCUS52568</name>
</gene>
<keyword evidence="3 5" id="KW-1133">Transmembrane helix</keyword>
<name>A0A813HHL0_POLGL</name>
<accession>A0A813HHL0</accession>
<evidence type="ECO:0000313" key="7">
    <source>
        <dbReference type="Proteomes" id="UP000654075"/>
    </source>
</evidence>
<protein>
    <submittedName>
        <fullName evidence="6">Uncharacterized protein</fullName>
    </submittedName>
</protein>
<comment type="subcellular location">
    <subcellularLocation>
        <location evidence="1">Membrane</location>
        <topology evidence="1">Multi-pass membrane protein</topology>
    </subcellularLocation>
</comment>
<keyword evidence="7" id="KW-1185">Reference proteome</keyword>
<comment type="caution">
    <text evidence="6">The sequence shown here is derived from an EMBL/GenBank/DDBJ whole genome shotgun (WGS) entry which is preliminary data.</text>
</comment>
<reference evidence="6" key="1">
    <citation type="submission" date="2021-02" db="EMBL/GenBank/DDBJ databases">
        <authorList>
            <person name="Dougan E. K."/>
            <person name="Rhodes N."/>
            <person name="Thang M."/>
            <person name="Chan C."/>
        </authorList>
    </citation>
    <scope>NUCLEOTIDE SEQUENCE</scope>
</reference>
<sequence length="190" mass="20856">MDEGQKAAAVSLAKEFSANAVGAASEIAAVMREYIQRGPEGIGWLCFIGGLTTFAFGLLGFINIFDAVLEPLQYLVNIYQMAFGLTVCVIEAPPEWVDKSEKLKNAQRFISEFAKFLSTFGGRGLFYLFQGSLSASLTSLSLSWLLGMYMCGLGLLCVAMQYGFKPDLSFLRGGQRQHTFERAGDYIHVT</sequence>
<proteinExistence type="predicted"/>
<keyword evidence="4 5" id="KW-0472">Membrane</keyword>
<dbReference type="GO" id="GO:0016020">
    <property type="term" value="C:membrane"/>
    <property type="evidence" value="ECO:0007669"/>
    <property type="project" value="UniProtKB-SubCell"/>
</dbReference>
<dbReference type="InterPro" id="IPR013714">
    <property type="entry name" value="Golgi_TVP15"/>
</dbReference>
<organism evidence="6 7">
    <name type="scientific">Polarella glacialis</name>
    <name type="common">Dinoflagellate</name>
    <dbReference type="NCBI Taxonomy" id="89957"/>
    <lineage>
        <taxon>Eukaryota</taxon>
        <taxon>Sar</taxon>
        <taxon>Alveolata</taxon>
        <taxon>Dinophyceae</taxon>
        <taxon>Suessiales</taxon>
        <taxon>Suessiaceae</taxon>
        <taxon>Polarella</taxon>
    </lineage>
</organism>
<dbReference type="EMBL" id="CAJNNV010031637">
    <property type="protein sequence ID" value="CAE8637179.1"/>
    <property type="molecule type" value="Genomic_DNA"/>
</dbReference>
<evidence type="ECO:0000256" key="2">
    <source>
        <dbReference type="ARBA" id="ARBA00022692"/>
    </source>
</evidence>
<keyword evidence="2 5" id="KW-0812">Transmembrane</keyword>
<dbReference type="Pfam" id="PF08507">
    <property type="entry name" value="COPI_assoc"/>
    <property type="match status" value="1"/>
</dbReference>
<dbReference type="OrthoDB" id="423534at2759"/>
<evidence type="ECO:0000256" key="1">
    <source>
        <dbReference type="ARBA" id="ARBA00004141"/>
    </source>
</evidence>
<dbReference type="OMA" id="YLCNAYQ"/>
<dbReference type="Proteomes" id="UP000654075">
    <property type="component" value="Unassembled WGS sequence"/>
</dbReference>
<evidence type="ECO:0000256" key="4">
    <source>
        <dbReference type="ARBA" id="ARBA00023136"/>
    </source>
</evidence>